<dbReference type="InterPro" id="IPR046348">
    <property type="entry name" value="SIS_dom_sf"/>
</dbReference>
<protein>
    <submittedName>
        <fullName evidence="3">Phosphoheptose isomerase</fullName>
        <ecNumber evidence="3">5.3.1.28</ecNumber>
    </submittedName>
</protein>
<gene>
    <name evidence="3" type="primary">gmhA</name>
    <name evidence="3" type="ORF">MsAc7_03730</name>
</gene>
<evidence type="ECO:0000313" key="3">
    <source>
        <dbReference type="EMBL" id="WNY24846.1"/>
    </source>
</evidence>
<dbReference type="GeneID" id="89229492"/>
<dbReference type="InterPro" id="IPR017552">
    <property type="entry name" value="PHI/rmpB"/>
</dbReference>
<organism evidence="3 4">
    <name type="scientific">Methanolapillus millepedarum</name>
    <dbReference type="NCBI Taxonomy" id="3028296"/>
    <lineage>
        <taxon>Archaea</taxon>
        <taxon>Methanobacteriati</taxon>
        <taxon>Methanobacteriota</taxon>
        <taxon>Stenosarchaea group</taxon>
        <taxon>Methanomicrobia</taxon>
        <taxon>Methanosarcinales</taxon>
        <taxon>Methanosarcinaceae</taxon>
        <taxon>Methanolapillus</taxon>
    </lineage>
</organism>
<dbReference type="GO" id="GO:0016853">
    <property type="term" value="F:isomerase activity"/>
    <property type="evidence" value="ECO:0007669"/>
    <property type="project" value="UniProtKB-KW"/>
</dbReference>
<comment type="similarity">
    <text evidence="1">Belongs to the SIS family. PHI subfamily.</text>
</comment>
<dbReference type="RefSeq" id="WP_338102907.1">
    <property type="nucleotide sequence ID" value="NZ_CP131060.1"/>
</dbReference>
<dbReference type="EMBL" id="CP131060">
    <property type="protein sequence ID" value="WNY24846.1"/>
    <property type="molecule type" value="Genomic_DNA"/>
</dbReference>
<name>A0AA96ZUY9_9EURY</name>
<evidence type="ECO:0000259" key="2">
    <source>
        <dbReference type="PROSITE" id="PS51464"/>
    </source>
</evidence>
<dbReference type="Pfam" id="PF01380">
    <property type="entry name" value="SIS"/>
    <property type="match status" value="1"/>
</dbReference>
<dbReference type="PROSITE" id="PS51464">
    <property type="entry name" value="SIS"/>
    <property type="match status" value="1"/>
</dbReference>
<reference evidence="3 4" key="1">
    <citation type="submission" date="2023-07" db="EMBL/GenBank/DDBJ databases">
        <title>Closed genoem sequence of Methanosarcinaceae archaeon Ac7.</title>
        <authorList>
            <person name="Poehlein A."/>
            <person name="Protasov E."/>
            <person name="Platt K."/>
            <person name="Reeh H."/>
            <person name="Daniel R."/>
            <person name="Brune A."/>
        </authorList>
    </citation>
    <scope>NUCLEOTIDE SEQUENCE [LARGE SCALE GENOMIC DNA]</scope>
    <source>
        <strain evidence="3 4">Ac7</strain>
    </source>
</reference>
<dbReference type="GO" id="GO:0097367">
    <property type="term" value="F:carbohydrate derivative binding"/>
    <property type="evidence" value="ECO:0007669"/>
    <property type="project" value="InterPro"/>
</dbReference>
<dbReference type="Gene3D" id="3.40.50.10490">
    <property type="entry name" value="Glucose-6-phosphate isomerase like protein, domain 1"/>
    <property type="match status" value="1"/>
</dbReference>
<dbReference type="InterPro" id="IPR001347">
    <property type="entry name" value="SIS_dom"/>
</dbReference>
<proteinExistence type="inferred from homology"/>
<evidence type="ECO:0000313" key="4">
    <source>
        <dbReference type="Proteomes" id="UP001303587"/>
    </source>
</evidence>
<dbReference type="Proteomes" id="UP001303587">
    <property type="component" value="Chromosome"/>
</dbReference>
<evidence type="ECO:0000256" key="1">
    <source>
        <dbReference type="ARBA" id="ARBA00009235"/>
    </source>
</evidence>
<dbReference type="EC" id="5.3.1.28" evidence="3"/>
<dbReference type="CDD" id="cd05005">
    <property type="entry name" value="SIS_PHI"/>
    <property type="match status" value="1"/>
</dbReference>
<dbReference type="SUPFAM" id="SSF53697">
    <property type="entry name" value="SIS domain"/>
    <property type="match status" value="1"/>
</dbReference>
<feature type="domain" description="SIS" evidence="2">
    <location>
        <begin position="49"/>
        <end position="197"/>
    </location>
</feature>
<dbReference type="GO" id="GO:1901135">
    <property type="term" value="P:carbohydrate derivative metabolic process"/>
    <property type="evidence" value="ECO:0007669"/>
    <property type="project" value="InterPro"/>
</dbReference>
<accession>A0AA96ZUY9</accession>
<dbReference type="PANTHER" id="PTHR43443">
    <property type="entry name" value="3-HEXULOSE-6-PHOSPHATE ISOMERASE"/>
    <property type="match status" value="1"/>
</dbReference>
<sequence length="210" mass="22226">MKCDNREISAYNVTSCDTVYSSMENITAQIQSVIGDINRPDVCAMLEEIAETKKSGGRIFVVGAGRSGLMGKAFAMRLMHMGFDAFVIGETITPSVKEDDVVIAISGSGGTASVLHVANKAKSLNAGVIGITSKSGSDLGKISNVNVILPSKSRADAIEPKAGAVNQKSGPMGTSFEILTLIFLDSVVVELIEITKASEEEMRKRHANTE</sequence>
<dbReference type="NCBIfam" id="TIGR03127">
    <property type="entry name" value="RuMP_HxlB"/>
    <property type="match status" value="1"/>
</dbReference>
<keyword evidence="4" id="KW-1185">Reference proteome</keyword>
<keyword evidence="3" id="KW-0413">Isomerase</keyword>
<dbReference type="PANTHER" id="PTHR43443:SF1">
    <property type="entry name" value="3-HEXULOSE-6-PHOSPHATE ISOMERASE"/>
    <property type="match status" value="1"/>
</dbReference>
<dbReference type="AlphaFoldDB" id="A0AA96ZUY9"/>